<evidence type="ECO:0000313" key="6">
    <source>
        <dbReference type="Proteomes" id="UP000603434"/>
    </source>
</evidence>
<dbReference type="Proteomes" id="UP000603434">
    <property type="component" value="Unassembled WGS sequence"/>
</dbReference>
<feature type="binding site" evidence="3">
    <location>
        <begin position="273"/>
        <end position="280"/>
    </location>
    <ligand>
        <name>FAD</name>
        <dbReference type="ChEBI" id="CHEBI:57692"/>
    </ligand>
</feature>
<comment type="cofactor">
    <cofactor evidence="3">
        <name>FAD</name>
        <dbReference type="ChEBI" id="CHEBI:57692"/>
    </cofactor>
    <text evidence="3">Binds 1 FAD per dimer.</text>
</comment>
<dbReference type="PIRSF" id="PIRSF000089">
    <property type="entry name" value="Electra_flavoP_a"/>
    <property type="match status" value="1"/>
</dbReference>
<dbReference type="Pfam" id="PF00766">
    <property type="entry name" value="ETF_alpha"/>
    <property type="match status" value="1"/>
</dbReference>
<dbReference type="GO" id="GO:0033539">
    <property type="term" value="P:fatty acid beta-oxidation using acyl-CoA dehydrogenase"/>
    <property type="evidence" value="ECO:0007669"/>
    <property type="project" value="TreeGrafter"/>
</dbReference>
<dbReference type="PANTHER" id="PTHR43153">
    <property type="entry name" value="ELECTRON TRANSFER FLAVOPROTEIN ALPHA"/>
    <property type="match status" value="1"/>
</dbReference>
<dbReference type="InterPro" id="IPR001308">
    <property type="entry name" value="ETF_a/FixB"/>
</dbReference>
<dbReference type="Pfam" id="PF01012">
    <property type="entry name" value="ETF"/>
    <property type="match status" value="1"/>
</dbReference>
<dbReference type="InterPro" id="IPR014731">
    <property type="entry name" value="ETF_asu_C"/>
</dbReference>
<keyword evidence="3" id="KW-0285">Flavoprotein</keyword>
<evidence type="ECO:0000256" key="3">
    <source>
        <dbReference type="PIRSR" id="PIRSR000089-1"/>
    </source>
</evidence>
<feature type="binding site" evidence="3">
    <location>
        <begin position="242"/>
        <end position="243"/>
    </location>
    <ligand>
        <name>FAD</name>
        <dbReference type="ChEBI" id="CHEBI:57692"/>
    </ligand>
</feature>
<dbReference type="Gene3D" id="3.40.50.1220">
    <property type="entry name" value="TPP-binding domain"/>
    <property type="match status" value="1"/>
</dbReference>
<keyword evidence="2" id="KW-0813">Transport</keyword>
<organism evidence="5 6">
    <name type="scientific">Candidatus Desulfatibia profunda</name>
    <dbReference type="NCBI Taxonomy" id="2841695"/>
    <lineage>
        <taxon>Bacteria</taxon>
        <taxon>Pseudomonadati</taxon>
        <taxon>Thermodesulfobacteriota</taxon>
        <taxon>Desulfobacteria</taxon>
        <taxon>Desulfobacterales</taxon>
        <taxon>Desulfobacterales incertae sedis</taxon>
        <taxon>Candidatus Desulfatibia</taxon>
    </lineage>
</organism>
<gene>
    <name evidence="5" type="ORF">H8E23_06565</name>
</gene>
<feature type="binding site" evidence="3">
    <location>
        <position position="294"/>
    </location>
    <ligand>
        <name>FAD</name>
        <dbReference type="ChEBI" id="CHEBI:57692"/>
    </ligand>
</feature>
<dbReference type="InterPro" id="IPR029035">
    <property type="entry name" value="DHS-like_NAD/FAD-binding_dom"/>
</dbReference>
<dbReference type="InterPro" id="IPR014729">
    <property type="entry name" value="Rossmann-like_a/b/a_fold"/>
</dbReference>
<dbReference type="EMBL" id="JACNJH010000118">
    <property type="protein sequence ID" value="MBC8361041.1"/>
    <property type="molecule type" value="Genomic_DNA"/>
</dbReference>
<dbReference type="GO" id="GO:0050660">
    <property type="term" value="F:flavin adenine dinucleotide binding"/>
    <property type="evidence" value="ECO:0007669"/>
    <property type="project" value="InterPro"/>
</dbReference>
<comment type="similarity">
    <text evidence="1">Belongs to the ETF alpha-subunit/FixB family.</text>
</comment>
<dbReference type="SMART" id="SM00893">
    <property type="entry name" value="ETF"/>
    <property type="match status" value="1"/>
</dbReference>
<accession>A0A8J6TM56</accession>
<dbReference type="CDD" id="cd01715">
    <property type="entry name" value="ETF_alpha"/>
    <property type="match status" value="1"/>
</dbReference>
<evidence type="ECO:0000313" key="5">
    <source>
        <dbReference type="EMBL" id="MBC8361041.1"/>
    </source>
</evidence>
<keyword evidence="3" id="KW-0274">FAD</keyword>
<evidence type="ECO:0000256" key="1">
    <source>
        <dbReference type="ARBA" id="ARBA00005817"/>
    </source>
</evidence>
<keyword evidence="2" id="KW-0249">Electron transport</keyword>
<dbReference type="Gene3D" id="3.40.50.620">
    <property type="entry name" value="HUPs"/>
    <property type="match status" value="1"/>
</dbReference>
<sequence>MKAQHIAVFIEQRGGVLLEVGFELLGKARELADISSGTVTALLLGRDVAALADDLITYGADTVLQADSPILDPYRLMPYTSILAETCKTYDPDILLFGATSMGMELAPRLAARLNTGLSAHCIDLRLDSDGKLLQMVPGWGGGVVATIKCPDHRPQMATVMPGVMKKIKPVQRSGQRIGLAVPDDLDVTGPKVLEVHIEEPKGMPLEKADVVVAGGWGLGGGEGWTLLEELARLLCGAVGATRPPVDEGWVPESQMIGQSGKTVRPRLYIGVGISGMSHHVVGMDQSGCIMAVNKDPNAAIFKVSDVAVVADYREIIPLLIEEVRARIPDSRIDTCEVP</sequence>
<proteinExistence type="inferred from homology"/>
<protein>
    <submittedName>
        <fullName evidence="5">Electron transfer flavoprotein subunit alpha/FixB family protein</fullName>
    </submittedName>
</protein>
<dbReference type="GO" id="GO:0009055">
    <property type="term" value="F:electron transfer activity"/>
    <property type="evidence" value="ECO:0007669"/>
    <property type="project" value="InterPro"/>
</dbReference>
<reference evidence="5 6" key="1">
    <citation type="submission" date="2020-08" db="EMBL/GenBank/DDBJ databases">
        <title>Bridging the membrane lipid divide: bacteria of the FCB group superphylum have the potential to synthesize archaeal ether lipids.</title>
        <authorList>
            <person name="Villanueva L."/>
            <person name="Von Meijenfeldt F.A.B."/>
            <person name="Westbye A.B."/>
            <person name="Yadav S."/>
            <person name="Hopmans E.C."/>
            <person name="Dutilh B.E."/>
            <person name="Sinninghe Damste J.S."/>
        </authorList>
    </citation>
    <scope>NUCLEOTIDE SEQUENCE [LARGE SCALE GENOMIC DNA]</scope>
    <source>
        <strain evidence="5">NIOZ-UU30</strain>
    </source>
</reference>
<dbReference type="InterPro" id="IPR033947">
    <property type="entry name" value="ETF_alpha_N"/>
</dbReference>
<dbReference type="SUPFAM" id="SSF52402">
    <property type="entry name" value="Adenine nucleotide alpha hydrolases-like"/>
    <property type="match status" value="1"/>
</dbReference>
<dbReference type="SUPFAM" id="SSF52467">
    <property type="entry name" value="DHS-like NAD/FAD-binding domain"/>
    <property type="match status" value="1"/>
</dbReference>
<comment type="caution">
    <text evidence="5">The sequence shown here is derived from an EMBL/GenBank/DDBJ whole genome shotgun (WGS) entry which is preliminary data.</text>
</comment>
<feature type="domain" description="Electron transfer flavoprotein alpha/beta-subunit N-terminal" evidence="4">
    <location>
        <begin position="6"/>
        <end position="198"/>
    </location>
</feature>
<dbReference type="AlphaFoldDB" id="A0A8J6TM56"/>
<evidence type="ECO:0000256" key="2">
    <source>
        <dbReference type="ARBA" id="ARBA00022982"/>
    </source>
</evidence>
<evidence type="ECO:0000259" key="4">
    <source>
        <dbReference type="SMART" id="SM00893"/>
    </source>
</evidence>
<dbReference type="InterPro" id="IPR014730">
    <property type="entry name" value="ETF_a/b_N"/>
</dbReference>
<name>A0A8J6TM56_9BACT</name>
<dbReference type="PANTHER" id="PTHR43153:SF1">
    <property type="entry name" value="ELECTRON TRANSFER FLAVOPROTEIN SUBUNIT ALPHA, MITOCHONDRIAL"/>
    <property type="match status" value="1"/>
</dbReference>